<keyword evidence="1" id="KW-1133">Transmembrane helix</keyword>
<evidence type="ECO:0000313" key="2">
    <source>
        <dbReference type="EMBL" id="OGI62403.1"/>
    </source>
</evidence>
<evidence type="ECO:0000256" key="1">
    <source>
        <dbReference type="SAM" id="Phobius"/>
    </source>
</evidence>
<reference evidence="2 3" key="1">
    <citation type="journal article" date="2016" name="Nat. Commun.">
        <title>Thousands of microbial genomes shed light on interconnected biogeochemical processes in an aquifer system.</title>
        <authorList>
            <person name="Anantharaman K."/>
            <person name="Brown C.T."/>
            <person name="Hug L.A."/>
            <person name="Sharon I."/>
            <person name="Castelle C.J."/>
            <person name="Probst A.J."/>
            <person name="Thomas B.C."/>
            <person name="Singh A."/>
            <person name="Wilkins M.J."/>
            <person name="Karaoz U."/>
            <person name="Brodie E.L."/>
            <person name="Williams K.H."/>
            <person name="Hubbard S.S."/>
            <person name="Banfield J.F."/>
        </authorList>
    </citation>
    <scope>NUCLEOTIDE SEQUENCE [LARGE SCALE GENOMIC DNA]</scope>
</reference>
<comment type="caution">
    <text evidence="2">The sequence shown here is derived from an EMBL/GenBank/DDBJ whole genome shotgun (WGS) entry which is preliminary data.</text>
</comment>
<evidence type="ECO:0008006" key="4">
    <source>
        <dbReference type="Google" id="ProtNLM"/>
    </source>
</evidence>
<accession>A0A1F6UYJ5</accession>
<dbReference type="AlphaFoldDB" id="A0A1F6UYJ5"/>
<feature type="transmembrane region" description="Helical" evidence="1">
    <location>
        <begin position="6"/>
        <end position="27"/>
    </location>
</feature>
<gene>
    <name evidence="2" type="ORF">A2W18_04810</name>
</gene>
<sequence length="162" mass="18524">MDWGAVSAISGLLAAVFIGVTVVYLALQIKASTKATHSQTYHLATSALAEMASIVGRDSELARIFRIGLVDPKALTEDEFTQFGYLGISLFRRFENIFFQYQSGMVDEDFWVGHRENILWFFHRPGVQAWWQDRKFGFSENFREFLDNSSLTEIASPETRRL</sequence>
<name>A0A1F6UYJ5_9PROT</name>
<dbReference type="Proteomes" id="UP000179076">
    <property type="component" value="Unassembled WGS sequence"/>
</dbReference>
<protein>
    <recommendedName>
        <fullName evidence="4">DUF4760 domain-containing protein</fullName>
    </recommendedName>
</protein>
<keyword evidence="1" id="KW-0472">Membrane</keyword>
<dbReference type="EMBL" id="MFSP01000177">
    <property type="protein sequence ID" value="OGI62403.1"/>
    <property type="molecule type" value="Genomic_DNA"/>
</dbReference>
<proteinExistence type="predicted"/>
<keyword evidence="1" id="KW-0812">Transmembrane</keyword>
<evidence type="ECO:0000313" key="3">
    <source>
        <dbReference type="Proteomes" id="UP000179076"/>
    </source>
</evidence>
<organism evidence="2 3">
    <name type="scientific">Candidatus Muproteobacteria bacterium RBG_16_60_9</name>
    <dbReference type="NCBI Taxonomy" id="1817755"/>
    <lineage>
        <taxon>Bacteria</taxon>
        <taxon>Pseudomonadati</taxon>
        <taxon>Pseudomonadota</taxon>
        <taxon>Candidatus Muproteobacteria</taxon>
    </lineage>
</organism>